<reference evidence="3 4" key="1">
    <citation type="journal article" date="2018" name="Science">
        <title>The opium poppy genome and morphinan production.</title>
        <authorList>
            <person name="Guo L."/>
            <person name="Winzer T."/>
            <person name="Yang X."/>
            <person name="Li Y."/>
            <person name="Ning Z."/>
            <person name="He Z."/>
            <person name="Teodor R."/>
            <person name="Lu Y."/>
            <person name="Bowser T.A."/>
            <person name="Graham I.A."/>
            <person name="Ye K."/>
        </authorList>
    </citation>
    <scope>NUCLEOTIDE SEQUENCE [LARGE SCALE GENOMIC DNA]</scope>
    <source>
        <strain evidence="4">cv. HN1</strain>
        <tissue evidence="3">Leaves</tissue>
    </source>
</reference>
<dbReference type="SMART" id="SM00298">
    <property type="entry name" value="CHROMO"/>
    <property type="match status" value="1"/>
</dbReference>
<dbReference type="CDD" id="cd18983">
    <property type="entry name" value="CBD_MSL3_like"/>
    <property type="match status" value="1"/>
</dbReference>
<keyword evidence="4" id="KW-1185">Reference proteome</keyword>
<dbReference type="InterPro" id="IPR016197">
    <property type="entry name" value="Chromo-like_dom_sf"/>
</dbReference>
<evidence type="ECO:0000313" key="3">
    <source>
        <dbReference type="EMBL" id="RZC80150.1"/>
    </source>
</evidence>
<dbReference type="Gene3D" id="1.10.8.850">
    <property type="entry name" value="Histone-lysine N methyltransferase , C-terminal domain-like"/>
    <property type="match status" value="1"/>
</dbReference>
<dbReference type="EMBL" id="CM010724">
    <property type="protein sequence ID" value="RZC80150.1"/>
    <property type="molecule type" value="Genomic_DNA"/>
</dbReference>
<dbReference type="InterPro" id="IPR018848">
    <property type="entry name" value="WIYLD_domain"/>
</dbReference>
<evidence type="ECO:0000259" key="2">
    <source>
        <dbReference type="SMART" id="SM00298"/>
    </source>
</evidence>
<dbReference type="Gene3D" id="2.30.30.140">
    <property type="match status" value="1"/>
</dbReference>
<proteinExistence type="predicted"/>
<name>A0A4Y7L6C4_PAPSO</name>
<dbReference type="Pfam" id="PF10440">
    <property type="entry name" value="WIYLD"/>
    <property type="match status" value="1"/>
</dbReference>
<feature type="compositionally biased region" description="Basic and acidic residues" evidence="1">
    <location>
        <begin position="271"/>
        <end position="284"/>
    </location>
</feature>
<feature type="compositionally biased region" description="Basic and acidic residues" evidence="1">
    <location>
        <begin position="244"/>
        <end position="260"/>
    </location>
</feature>
<feature type="region of interest" description="Disordered" evidence="1">
    <location>
        <begin position="311"/>
        <end position="342"/>
    </location>
</feature>
<dbReference type="InterPro" id="IPR053820">
    <property type="entry name" value="MSL3_chromo-like"/>
</dbReference>
<dbReference type="PANTHER" id="PTHR34271:SF1">
    <property type="entry name" value="NUCLEOLAR HISTONE METHYLTRANSFERASE-RELATED PROTEIN"/>
    <property type="match status" value="1"/>
</dbReference>
<dbReference type="PANTHER" id="PTHR34271">
    <property type="entry name" value="NUCLEOLAR HISTONE METHYLTRANSFERASE-RELATED PROTEIN"/>
    <property type="match status" value="1"/>
</dbReference>
<feature type="domain" description="Chromo" evidence="2">
    <location>
        <begin position="126"/>
        <end position="198"/>
    </location>
</feature>
<evidence type="ECO:0000256" key="1">
    <source>
        <dbReference type="SAM" id="MobiDB-lite"/>
    </source>
</evidence>
<sequence length="575" mass="65407">MHHLWAGTPPNNMDQVGSNNRTSVIGGLLGDFGGIVGNKKKRNEGIAASAWQWSESGLRSDFISSFFNFFFVICCCCSSLLSSHFQNLRAKMGIPNPKAGGGGGIVNDSPSNTIKRHQTDPSPLSFFEGERILAYHDPLIYEAKVVTVEIKNPYDNTKEYLIHYKGWNKKWDEWVGVERLLKFTEENKKLQEELKLAQQHIEKNPKSGCLSNMNPESFTDAKMDQEDTRIYARKGKRQTSDFRVKEELKLEQQDTEKDLKSGCLSNMKSESSADAKMDQDDTRKYVGKGKKRRSDLSVEDELKLVQLRMEKNPNSGCSSNMNPKSSTDAKMDQVDTRMAGSTTTSSIEYRREYVGKGKKRTSDFSVEKQRRYDAAYENVKPLGFLNKKVIRTKIDSLLKVYGGDEGWAFIEEASYKLLIECLLECQEQLDLVVKEEENQGILFPEEEKVQETDEQLLRKNSRRKIPRLSSVAGISSAVVKYEPRGSEPRTEEVKERIEAIKCSCYLLPAAKKQRLQETLGNGNRKLVSAEVQKLQENLSGSVLGTSQRRRKRPPFGYIDSMEDCEEDYVFFNTKL</sequence>
<evidence type="ECO:0000313" key="4">
    <source>
        <dbReference type="Proteomes" id="UP000316621"/>
    </source>
</evidence>
<dbReference type="STRING" id="3469.A0A4Y7L6C4"/>
<dbReference type="AlphaFoldDB" id="A0A4Y7L6C4"/>
<dbReference type="InterPro" id="IPR000953">
    <property type="entry name" value="Chromo/chromo_shadow_dom"/>
</dbReference>
<feature type="region of interest" description="Disordered" evidence="1">
    <location>
        <begin position="244"/>
        <end position="293"/>
    </location>
</feature>
<dbReference type="InterPro" id="IPR043017">
    <property type="entry name" value="WIYLD_dom_sf"/>
</dbReference>
<feature type="compositionally biased region" description="Polar residues" evidence="1">
    <location>
        <begin position="312"/>
        <end position="326"/>
    </location>
</feature>
<accession>A0A4Y7L6C4</accession>
<protein>
    <recommendedName>
        <fullName evidence="2">Chromo domain-containing protein</fullName>
    </recommendedName>
</protein>
<dbReference type="Proteomes" id="UP000316621">
    <property type="component" value="Chromosome 10"/>
</dbReference>
<dbReference type="Gramene" id="RZC80150">
    <property type="protein sequence ID" value="RZC80150"/>
    <property type="gene ID" value="C5167_042733"/>
</dbReference>
<organism evidence="3 4">
    <name type="scientific">Papaver somniferum</name>
    <name type="common">Opium poppy</name>
    <dbReference type="NCBI Taxonomy" id="3469"/>
    <lineage>
        <taxon>Eukaryota</taxon>
        <taxon>Viridiplantae</taxon>
        <taxon>Streptophyta</taxon>
        <taxon>Embryophyta</taxon>
        <taxon>Tracheophyta</taxon>
        <taxon>Spermatophyta</taxon>
        <taxon>Magnoliopsida</taxon>
        <taxon>Ranunculales</taxon>
        <taxon>Papaveraceae</taxon>
        <taxon>Papaveroideae</taxon>
        <taxon>Papaver</taxon>
    </lineage>
</organism>
<dbReference type="SUPFAM" id="SSF54160">
    <property type="entry name" value="Chromo domain-like"/>
    <property type="match status" value="1"/>
</dbReference>
<dbReference type="Pfam" id="PF22732">
    <property type="entry name" value="MSL3_chromo-like"/>
    <property type="match status" value="1"/>
</dbReference>
<gene>
    <name evidence="3" type="ORF">C5167_042733</name>
</gene>